<comment type="caution">
    <text evidence="2">The sequence shown here is derived from an EMBL/GenBank/DDBJ whole genome shotgun (WGS) entry which is preliminary data.</text>
</comment>
<proteinExistence type="predicted"/>
<dbReference type="EMBL" id="ABYS02000004">
    <property type="protein sequence ID" value="EEP21314.1"/>
    <property type="molecule type" value="Genomic_DNA"/>
</dbReference>
<evidence type="ECO:0008006" key="4">
    <source>
        <dbReference type="Google" id="ProtNLM"/>
    </source>
</evidence>
<keyword evidence="1" id="KW-0732">Signal</keyword>
<accession>C4FED3</accession>
<protein>
    <recommendedName>
        <fullName evidence="4">Periplasmic binding protein domain-containing protein</fullName>
    </recommendedName>
</protein>
<name>C4FED3_9BIFI</name>
<evidence type="ECO:0000256" key="1">
    <source>
        <dbReference type="SAM" id="SignalP"/>
    </source>
</evidence>
<dbReference type="HOGENOM" id="CLU_098941_0_0_11"/>
<evidence type="ECO:0000313" key="2">
    <source>
        <dbReference type="EMBL" id="EEP21314.1"/>
    </source>
</evidence>
<dbReference type="PROSITE" id="PS51257">
    <property type="entry name" value="PROKAR_LIPOPROTEIN"/>
    <property type="match status" value="1"/>
</dbReference>
<dbReference type="SUPFAM" id="SSF53822">
    <property type="entry name" value="Periplasmic binding protein-like I"/>
    <property type="match status" value="1"/>
</dbReference>
<reference evidence="2" key="1">
    <citation type="submission" date="2009-04" db="EMBL/GenBank/DDBJ databases">
        <authorList>
            <person name="Weinstock G."/>
            <person name="Sodergren E."/>
            <person name="Clifton S."/>
            <person name="Fulton L."/>
            <person name="Fulton B."/>
            <person name="Courtney L."/>
            <person name="Fronick C."/>
            <person name="Harrison M."/>
            <person name="Strong C."/>
            <person name="Farmer C."/>
            <person name="Delahaunty K."/>
            <person name="Markovic C."/>
            <person name="Hall O."/>
            <person name="Minx P."/>
            <person name="Tomlinson C."/>
            <person name="Mitreva M."/>
            <person name="Nelson J."/>
            <person name="Hou S."/>
            <person name="Wollam A."/>
            <person name="Pepin K.H."/>
            <person name="Johnson M."/>
            <person name="Bhonagiri V."/>
            <person name="Nash W.E."/>
            <person name="Warren W."/>
            <person name="Chinwalla A."/>
            <person name="Mardis E.R."/>
            <person name="Wilson R.K."/>
        </authorList>
    </citation>
    <scope>NUCLEOTIDE SEQUENCE [LARGE SCALE GENOMIC DNA]</scope>
    <source>
        <strain evidence="2">DSM 20098</strain>
    </source>
</reference>
<organism evidence="2 3">
    <name type="scientific">Bifidobacterium angulatum DSM 20098 = JCM 7096</name>
    <dbReference type="NCBI Taxonomy" id="518635"/>
    <lineage>
        <taxon>Bacteria</taxon>
        <taxon>Bacillati</taxon>
        <taxon>Actinomycetota</taxon>
        <taxon>Actinomycetes</taxon>
        <taxon>Bifidobacteriales</taxon>
        <taxon>Bifidobacteriaceae</taxon>
        <taxon>Bifidobacterium</taxon>
    </lineage>
</organism>
<dbReference type="InterPro" id="IPR028082">
    <property type="entry name" value="Peripla_BP_I"/>
</dbReference>
<evidence type="ECO:0000313" key="3">
    <source>
        <dbReference type="Proteomes" id="UP000006408"/>
    </source>
</evidence>
<dbReference type="Proteomes" id="UP000006408">
    <property type="component" value="Unassembled WGS sequence"/>
</dbReference>
<sequence>MARDIRLLARCIGLVLAALMLASTVSCAPAGAAVGDDRAGDSSVQSSGVERGDVSIGLVGSYTASADDLVLDAYDSAGLKASYVSLRDTARPVAGAQQAVRDLVSRQVTVIAISGIDASQDKQGWAAALQSARHAGIPVMLINPICTPADTRLFAAALTINDRATDAMPIDKATMLVVNDRPHARNMMVTTLKH</sequence>
<dbReference type="Gene3D" id="3.40.50.2300">
    <property type="match status" value="1"/>
</dbReference>
<keyword evidence="3" id="KW-1185">Reference proteome</keyword>
<feature type="chain" id="PRO_5038826496" description="Periplasmic binding protein domain-containing protein" evidence="1">
    <location>
        <begin position="29"/>
        <end position="194"/>
    </location>
</feature>
<feature type="signal peptide" evidence="1">
    <location>
        <begin position="1"/>
        <end position="28"/>
    </location>
</feature>
<dbReference type="RefSeq" id="WP_003825967.1">
    <property type="nucleotide sequence ID" value="NZ_AP012322.1"/>
</dbReference>
<dbReference type="GeneID" id="42864943"/>
<dbReference type="eggNOG" id="ENOG5031MP9">
    <property type="taxonomic scope" value="Bacteria"/>
</dbReference>
<dbReference type="PATRIC" id="fig|518635.7.peg.617"/>
<dbReference type="STRING" id="1683.Bang102_005230"/>
<dbReference type="AlphaFoldDB" id="C4FED3"/>
<gene>
    <name evidence="2" type="ORF">BIFANG_02673</name>
</gene>